<dbReference type="AGR" id="MGI:88075"/>
<reference evidence="1" key="4">
    <citation type="submission" date="2000-07" db="EMBL/GenBank/DDBJ databases">
        <authorList>
            <person name="Adachi J."/>
            <person name="Aizawa K."/>
            <person name="Akahira S."/>
            <person name="Akimura T."/>
            <person name="Arai A."/>
            <person name="Aono H."/>
            <person name="Arakawa T."/>
            <person name="Bono H."/>
            <person name="Carninci P."/>
            <person name="Fukuda S."/>
            <person name="Fukunishi Y."/>
            <person name="Furuno M."/>
            <person name="Hanagaki T."/>
            <person name="Hara A."/>
            <person name="Hayatsu N."/>
            <person name="Hiramoto K."/>
            <person name="Hiraoka T."/>
            <person name="Hori F."/>
            <person name="Imotani K."/>
            <person name="Ishii Y."/>
            <person name="Itoh M."/>
            <person name="Izawa M."/>
            <person name="Kasukawa T."/>
            <person name="Kato H."/>
            <person name="Kawai J."/>
            <person name="Kojima Y."/>
            <person name="Konno H."/>
            <person name="Kouda M."/>
            <person name="Koya S."/>
            <person name="Kurihara C."/>
            <person name="Matsuyama T."/>
            <person name="Miyazaki A."/>
            <person name="Nishi K."/>
            <person name="Nomura K."/>
            <person name="Numazaki R."/>
            <person name="Ohno M."/>
            <person name="Okazaki Y."/>
            <person name="Okido T."/>
            <person name="Owa C."/>
            <person name="Saito H."/>
            <person name="Saito R."/>
            <person name="Sakai C."/>
            <person name="Sakai K."/>
            <person name="Sano H."/>
            <person name="Sasaki D."/>
            <person name="Shibata K."/>
            <person name="Shibata Y."/>
            <person name="Shinagawa A."/>
            <person name="Shiraki T."/>
            <person name="Sogabe Y."/>
            <person name="Suzuki H."/>
            <person name="Tagami M."/>
            <person name="Tagawa A."/>
            <person name="Takahashi F."/>
            <person name="Tanaka T."/>
            <person name="Tejima Y."/>
            <person name="Toya T."/>
            <person name="Yamamura T."/>
            <person name="Yasunishi A."/>
            <person name="Yoshida K."/>
            <person name="Yoshino M."/>
            <person name="Muramatsu M."/>
            <person name="Hayashizaki Y."/>
        </authorList>
    </citation>
    <scope>NUCLEOTIDE SEQUENCE</scope>
    <source>
        <strain evidence="1">C57BL/6J</strain>
        <tissue evidence="1">Whole body</tissue>
    </source>
</reference>
<gene>
    <name evidence="2" type="primary">Arsb</name>
</gene>
<sequence>MLMGVVGLWHLLRRIIHSCMESVKIVAISPTMPWSMLFSQAVARKARIALLRPEQSQKGSGHGMLASVRQRRHHPCPFHSLFHCPVLGLWILGLENEDTLFDCQPFLRPSYILPM</sequence>
<reference evidence="1" key="8">
    <citation type="journal article" date="2005" name="Science">
        <title>Antisense Transcription in the Mammalian Transcriptome.</title>
        <authorList>
            <consortium name="RIKEN Genome Exploration Research Group and Genome Science Group (Genome Network Project Core Group) and the FANTOM Consortium"/>
        </authorList>
    </citation>
    <scope>NUCLEOTIDE SEQUENCE</scope>
    <source>
        <strain evidence="1">C57BL/6J</strain>
        <tissue evidence="1">Whole body</tissue>
    </source>
</reference>
<protein>
    <submittedName>
        <fullName evidence="1">Uncharacterized protein</fullName>
    </submittedName>
</protein>
<name>Q9D1I3_MOUSE</name>
<dbReference type="EMBL" id="AK003524">
    <property type="protein sequence ID" value="BAB22836.1"/>
    <property type="molecule type" value="mRNA"/>
</dbReference>
<dbReference type="AlphaFoldDB" id="Q9D1I3"/>
<organism evidence="1">
    <name type="scientific">Mus musculus</name>
    <name type="common">Mouse</name>
    <dbReference type="NCBI Taxonomy" id="10090"/>
    <lineage>
        <taxon>Eukaryota</taxon>
        <taxon>Metazoa</taxon>
        <taxon>Chordata</taxon>
        <taxon>Craniata</taxon>
        <taxon>Vertebrata</taxon>
        <taxon>Euteleostomi</taxon>
        <taxon>Mammalia</taxon>
        <taxon>Eutheria</taxon>
        <taxon>Euarchontoglires</taxon>
        <taxon>Glires</taxon>
        <taxon>Rodentia</taxon>
        <taxon>Myomorpha</taxon>
        <taxon>Muroidea</taxon>
        <taxon>Muridae</taxon>
        <taxon>Murinae</taxon>
        <taxon>Mus</taxon>
        <taxon>Mus</taxon>
    </lineage>
</organism>
<reference evidence="1" key="2">
    <citation type="journal article" date="2000" name="Genome Res.">
        <title>Normalization and subtraction of cap-trapper-selected cDNAs to prepare full-length cDNA libraries for rapid discovery of new genes.</title>
        <authorList>
            <person name="Carninci P."/>
            <person name="Shibata Y."/>
            <person name="Hayatsu N."/>
            <person name="Sugahara Y."/>
            <person name="Shibata K."/>
            <person name="Itoh M."/>
            <person name="Konno H."/>
            <person name="Okazaki Y."/>
            <person name="Muramatsu M."/>
            <person name="Hayashizaki Y."/>
        </authorList>
    </citation>
    <scope>NUCLEOTIDE SEQUENCE</scope>
    <source>
        <strain evidence="1">C57BL/6J</strain>
        <tissue evidence="1">Whole body</tissue>
    </source>
</reference>
<evidence type="ECO:0000313" key="2">
    <source>
        <dbReference type="MGI" id="MGI:88075"/>
    </source>
</evidence>
<accession>Q9D1I3</accession>
<reference evidence="1" key="3">
    <citation type="journal article" date="2000" name="Genome Res.">
        <title>RIKEN integrated sequence analysis (RISA) system--384-format sequencing pipeline with 384 multicapillary sequencer.</title>
        <authorList>
            <person name="Shibata K."/>
            <person name="Itoh M."/>
            <person name="Aizawa K."/>
            <person name="Nagaoka S."/>
            <person name="Sasaki N."/>
            <person name="Carninci P."/>
            <person name="Konno H."/>
            <person name="Akiyama J."/>
            <person name="Nishi K."/>
            <person name="Kitsunai T."/>
            <person name="Tashiro H."/>
            <person name="Itoh M."/>
            <person name="Sumi N."/>
            <person name="Ishii Y."/>
            <person name="Nakamura S."/>
            <person name="Hazama M."/>
            <person name="Nishine T."/>
            <person name="Harada A."/>
            <person name="Yamamoto R."/>
            <person name="Matsumoto H."/>
            <person name="Sakaguchi S."/>
            <person name="Ikegami T."/>
            <person name="Kashiwagi K."/>
            <person name="Fujiwake S."/>
            <person name="Inoue K."/>
            <person name="Togawa Y."/>
            <person name="Izawa M."/>
            <person name="Ohara E."/>
            <person name="Watahiki M."/>
            <person name="Yoneda Y."/>
            <person name="Ishikawa T."/>
            <person name="Ozawa K."/>
            <person name="Tanaka T."/>
            <person name="Matsuura S."/>
            <person name="Kawai J."/>
            <person name="Okazaki Y."/>
            <person name="Muramatsu M."/>
            <person name="Inoue Y."/>
            <person name="Kira A."/>
            <person name="Hayashizaki Y."/>
        </authorList>
    </citation>
    <scope>NUCLEOTIDE SEQUENCE</scope>
    <source>
        <strain evidence="1">C57BL/6J</strain>
        <tissue evidence="1">Whole body</tissue>
    </source>
</reference>
<reference evidence="1" key="1">
    <citation type="journal article" date="1999" name="Methods Enzymol.">
        <title>High-efficiency full-length cDNA cloning.</title>
        <authorList>
            <person name="Carninci P."/>
            <person name="Hayashizaki Y."/>
        </authorList>
    </citation>
    <scope>NUCLEOTIDE SEQUENCE</scope>
    <source>
        <strain evidence="1">C57BL/6J</strain>
        <tissue evidence="1">Whole body</tissue>
    </source>
</reference>
<proteinExistence type="evidence at transcript level"/>
<reference evidence="1" key="6">
    <citation type="journal article" date="2002" name="Nature">
        <title>Analysis of the mouse transcriptome based on functional annotation of 60,770 full-length cDNAs.</title>
        <authorList>
            <consortium name="The FANTOM Consortium and the RIKEN Genome Exploration Research Group Phase I and II Team"/>
        </authorList>
    </citation>
    <scope>NUCLEOTIDE SEQUENCE</scope>
    <source>
        <strain evidence="1">C57BL/6J</strain>
        <tissue evidence="1">Whole body</tissue>
    </source>
</reference>
<reference evidence="1" key="5">
    <citation type="journal article" date="2001" name="Nature">
        <title>Functional annotation of a full-length mouse cDNA collection.</title>
        <authorList>
            <consortium name="The RIKEN Genome Exploration Research Group Phase II Team and the FANTOM Consortium"/>
        </authorList>
    </citation>
    <scope>NUCLEOTIDE SEQUENCE</scope>
    <source>
        <strain evidence="1">C57BL/6J</strain>
        <tissue evidence="1">Whole body</tissue>
    </source>
</reference>
<reference evidence="1" key="7">
    <citation type="journal article" date="2005" name="Science">
        <title>The Transcriptional Landscape of the Mammalian Genome.</title>
        <authorList>
            <consortium name="The FANTOM Consortium"/>
            <consortium name="Riken Genome Exploration Research Group and Genome Science Group (Genome Network Project Core Group)"/>
        </authorList>
    </citation>
    <scope>NUCLEOTIDE SEQUENCE</scope>
    <source>
        <strain evidence="1">C57BL/6J</strain>
        <tissue evidence="1">Whole body</tissue>
    </source>
</reference>
<dbReference type="MGI" id="MGI:88075">
    <property type="gene designation" value="Arsb"/>
</dbReference>
<evidence type="ECO:0000313" key="1">
    <source>
        <dbReference type="EMBL" id="BAB22836.1"/>
    </source>
</evidence>